<sequence>MKVKKLIALVLVLVMTAFVIAGCGSNGAENSSEDTNKENSGQSASTKTPPPEGKDTNNGRPYNLEPVKWDNRNDRYLNGINATILPVTDKPTTIKIWRSFNSTVMKGLDECEVFKELEKRTGVHVEFMYPPVGQETDNFNLRIATNDLPHIFSTPPNYPGGYMKAIQDEVYLDLTPYYDKGLMPNIKWLRQNNQEINRDIVADDGHMYFFPMIDIVPSDPWSGLWVREDWLKELELPLPKTISDWDNMLRAMKQAKGVAPLALNVKDWYGVATNYMFAGSYETGYNFINKDGKAVFGPIEPGYQQFLSKMHEWYSEGLIDPDFATRTYEAYNANIADGKVGACGLAYGEFGQIKLTGQSKDPNFKLTPVLQPTSYEGQEIHLHQDNSTVRGDREFFTTKLVDDGIDEIAAQWKDYWYSQDGGDLCSYGPEGVSYKWNDQGEPEWIYPRLKEEKDADFWTLYPLFKLHNWGYLRDSTSYEFEPEVFECIQLWDTQDSSWLIPDNISYTPEESTEFNNIMTEINTYRDEMTLKFIMGQVPLSEFDDFVNTIKGMNIDRAIEIEQAALDRYFARQ</sequence>
<evidence type="ECO:0000313" key="5">
    <source>
        <dbReference type="Proteomes" id="UP000008457"/>
    </source>
</evidence>
<dbReference type="RefSeq" id="WP_013780913.1">
    <property type="nucleotide sequence ID" value="NC_015520.1"/>
</dbReference>
<dbReference type="HOGENOM" id="CLU_021021_2_0_9"/>
<dbReference type="Proteomes" id="UP000008457">
    <property type="component" value="Chromosome"/>
</dbReference>
<dbReference type="EMBL" id="CP002360">
    <property type="protein sequence ID" value="AEE96483.1"/>
    <property type="molecule type" value="Genomic_DNA"/>
</dbReference>
<protein>
    <submittedName>
        <fullName evidence="4">Extracellular solute-binding protein family 1</fullName>
    </submittedName>
</protein>
<name>F3ZWP0_MAHA5</name>
<evidence type="ECO:0000313" key="4">
    <source>
        <dbReference type="EMBL" id="AEE96483.1"/>
    </source>
</evidence>
<dbReference type="KEGG" id="mas:Mahau_1289"/>
<dbReference type="PANTHER" id="PTHR43649">
    <property type="entry name" value="ARABINOSE-BINDING PROTEIN-RELATED"/>
    <property type="match status" value="1"/>
</dbReference>
<evidence type="ECO:0000256" key="1">
    <source>
        <dbReference type="ARBA" id="ARBA00022729"/>
    </source>
</evidence>
<feature type="chain" id="PRO_5038849499" evidence="3">
    <location>
        <begin position="22"/>
        <end position="572"/>
    </location>
</feature>
<proteinExistence type="predicted"/>
<keyword evidence="5" id="KW-1185">Reference proteome</keyword>
<accession>F3ZWP0</accession>
<feature type="compositionally biased region" description="Polar residues" evidence="2">
    <location>
        <begin position="38"/>
        <end position="47"/>
    </location>
</feature>
<dbReference type="OrthoDB" id="2491264at2"/>
<dbReference type="AlphaFoldDB" id="F3ZWP0"/>
<dbReference type="eggNOG" id="COG1653">
    <property type="taxonomic scope" value="Bacteria"/>
</dbReference>
<feature type="region of interest" description="Disordered" evidence="2">
    <location>
        <begin position="26"/>
        <end position="67"/>
    </location>
</feature>
<dbReference type="Gene3D" id="3.40.190.10">
    <property type="entry name" value="Periplasmic binding protein-like II"/>
    <property type="match status" value="2"/>
</dbReference>
<dbReference type="PROSITE" id="PS51257">
    <property type="entry name" value="PROKAR_LIPOPROTEIN"/>
    <property type="match status" value="1"/>
</dbReference>
<reference evidence="4 5" key="2">
    <citation type="journal article" date="2011" name="Stand. Genomic Sci.">
        <title>Complete genome sequence of Mahella australiensis type strain (50-1 BON).</title>
        <authorList>
            <person name="Sikorski J."/>
            <person name="Teshima H."/>
            <person name="Nolan M."/>
            <person name="Lucas S."/>
            <person name="Hammon N."/>
            <person name="Deshpande S."/>
            <person name="Cheng J.F."/>
            <person name="Pitluck S."/>
            <person name="Liolios K."/>
            <person name="Pagani I."/>
            <person name="Ivanova N."/>
            <person name="Huntemann M."/>
            <person name="Mavromatis K."/>
            <person name="Ovchinikova G."/>
            <person name="Pati A."/>
            <person name="Tapia R."/>
            <person name="Han C."/>
            <person name="Goodwin L."/>
            <person name="Chen A."/>
            <person name="Palaniappan K."/>
            <person name="Land M."/>
            <person name="Hauser L."/>
            <person name="Ngatchou-Djao O.D."/>
            <person name="Rohde M."/>
            <person name="Pukall R."/>
            <person name="Spring S."/>
            <person name="Abt B."/>
            <person name="Goker M."/>
            <person name="Detter J.C."/>
            <person name="Woyke T."/>
            <person name="Bristow J."/>
            <person name="Markowitz V."/>
            <person name="Hugenholtz P."/>
            <person name="Eisen J.A."/>
            <person name="Kyrpides N.C."/>
            <person name="Klenk H.P."/>
            <person name="Lapidus A."/>
        </authorList>
    </citation>
    <scope>NUCLEOTIDE SEQUENCE [LARGE SCALE GENOMIC DNA]</scope>
    <source>
        <strain evidence="5">DSM 15567 / CIP 107919 / 50-1 BON</strain>
    </source>
</reference>
<evidence type="ECO:0000256" key="2">
    <source>
        <dbReference type="SAM" id="MobiDB-lite"/>
    </source>
</evidence>
<evidence type="ECO:0000256" key="3">
    <source>
        <dbReference type="SAM" id="SignalP"/>
    </source>
</evidence>
<reference evidence="5" key="1">
    <citation type="submission" date="2010-11" db="EMBL/GenBank/DDBJ databases">
        <title>The complete genome of Mahella australiensis DSM 15567.</title>
        <authorList>
            <consortium name="US DOE Joint Genome Institute (JGI-PGF)"/>
            <person name="Lucas S."/>
            <person name="Copeland A."/>
            <person name="Lapidus A."/>
            <person name="Bruce D."/>
            <person name="Goodwin L."/>
            <person name="Pitluck S."/>
            <person name="Kyrpides N."/>
            <person name="Mavromatis K."/>
            <person name="Pagani I."/>
            <person name="Ivanova N."/>
            <person name="Teshima H."/>
            <person name="Brettin T."/>
            <person name="Detter J.C."/>
            <person name="Han C."/>
            <person name="Tapia R."/>
            <person name="Land M."/>
            <person name="Hauser L."/>
            <person name="Markowitz V."/>
            <person name="Cheng J.-F."/>
            <person name="Hugenholtz P."/>
            <person name="Woyke T."/>
            <person name="Wu D."/>
            <person name="Spring S."/>
            <person name="Pukall R."/>
            <person name="Steenblock K."/>
            <person name="Schneider S."/>
            <person name="Klenk H.-P."/>
            <person name="Eisen J.A."/>
        </authorList>
    </citation>
    <scope>NUCLEOTIDE SEQUENCE [LARGE SCALE GENOMIC DNA]</scope>
    <source>
        <strain evidence="5">DSM 15567 / CIP 107919 / 50-1 BON</strain>
    </source>
</reference>
<feature type="signal peptide" evidence="3">
    <location>
        <begin position="1"/>
        <end position="21"/>
    </location>
</feature>
<dbReference type="InterPro" id="IPR050490">
    <property type="entry name" value="Bact_solute-bd_prot1"/>
</dbReference>
<dbReference type="STRING" id="697281.Mahau_1289"/>
<dbReference type="PANTHER" id="PTHR43649:SF33">
    <property type="entry name" value="POLYGALACTURONAN_RHAMNOGALACTURONAN-BINDING PROTEIN YTCQ"/>
    <property type="match status" value="1"/>
</dbReference>
<keyword evidence="1 3" id="KW-0732">Signal</keyword>
<gene>
    <name evidence="4" type="ordered locus">Mahau_1289</name>
</gene>
<organism evidence="4 5">
    <name type="scientific">Mahella australiensis (strain DSM 15567 / CIP 107919 / 50-1 BON)</name>
    <dbReference type="NCBI Taxonomy" id="697281"/>
    <lineage>
        <taxon>Bacteria</taxon>
        <taxon>Bacillati</taxon>
        <taxon>Bacillota</taxon>
        <taxon>Clostridia</taxon>
        <taxon>Thermoanaerobacterales</taxon>
        <taxon>Thermoanaerobacterales Family IV. Incertae Sedis</taxon>
        <taxon>Mahella</taxon>
    </lineage>
</organism>
<dbReference type="SUPFAM" id="SSF53850">
    <property type="entry name" value="Periplasmic binding protein-like II"/>
    <property type="match status" value="1"/>
</dbReference>